<evidence type="ECO:0000313" key="3">
    <source>
        <dbReference type="Proteomes" id="UP000825935"/>
    </source>
</evidence>
<keyword evidence="1" id="KW-0812">Transmembrane</keyword>
<dbReference type="OMA" id="CAYMILL"/>
<dbReference type="EMBL" id="CM035425">
    <property type="protein sequence ID" value="KAH7332125.1"/>
    <property type="molecule type" value="Genomic_DNA"/>
</dbReference>
<name>A0A8T2SJC2_CERRI</name>
<sequence length="148" mass="15832">MALGLPRAITLGLLVLNFCAYMILLALAGYVMDVSINGNLSTVSDSDLTTYLAIFALVSGAVGMGSVFSGFHHVHTWTLESFTASAAIGLIALMLSWETLGLASKEINQNQYRSRTVKTLESFGIILGGTQLFYVIALRLGKAFGDFS</sequence>
<dbReference type="AlphaFoldDB" id="A0A8T2SJC2"/>
<dbReference type="Pfam" id="PF05512">
    <property type="entry name" value="AWPM-19"/>
    <property type="match status" value="1"/>
</dbReference>
<feature type="transmembrane region" description="Helical" evidence="1">
    <location>
        <begin position="51"/>
        <end position="71"/>
    </location>
</feature>
<keyword evidence="3" id="KW-1185">Reference proteome</keyword>
<dbReference type="InterPro" id="IPR008390">
    <property type="entry name" value="AWPM-19"/>
</dbReference>
<keyword evidence="1" id="KW-0472">Membrane</keyword>
<gene>
    <name evidence="2" type="ORF">KP509_20G069300</name>
</gene>
<feature type="transmembrane region" description="Helical" evidence="1">
    <location>
        <begin position="123"/>
        <end position="141"/>
    </location>
</feature>
<protein>
    <submittedName>
        <fullName evidence="2">Uncharacterized protein</fullName>
    </submittedName>
</protein>
<accession>A0A8T2SJC2</accession>
<dbReference type="PANTHER" id="PTHR33294:SF5">
    <property type="entry name" value="AWPM-19-LIKE FAMILY PROTEIN"/>
    <property type="match status" value="1"/>
</dbReference>
<organism evidence="2 3">
    <name type="scientific">Ceratopteris richardii</name>
    <name type="common">Triangle waterfern</name>
    <dbReference type="NCBI Taxonomy" id="49495"/>
    <lineage>
        <taxon>Eukaryota</taxon>
        <taxon>Viridiplantae</taxon>
        <taxon>Streptophyta</taxon>
        <taxon>Embryophyta</taxon>
        <taxon>Tracheophyta</taxon>
        <taxon>Polypodiopsida</taxon>
        <taxon>Polypodiidae</taxon>
        <taxon>Polypodiales</taxon>
        <taxon>Pteridineae</taxon>
        <taxon>Pteridaceae</taxon>
        <taxon>Parkerioideae</taxon>
        <taxon>Ceratopteris</taxon>
    </lineage>
</organism>
<dbReference type="OrthoDB" id="779714at2759"/>
<feature type="transmembrane region" description="Helical" evidence="1">
    <location>
        <begin position="12"/>
        <end position="31"/>
    </location>
</feature>
<dbReference type="PANTHER" id="PTHR33294">
    <property type="entry name" value="AWPM-19-LIKE FAMILY PROTEIN"/>
    <property type="match status" value="1"/>
</dbReference>
<evidence type="ECO:0000313" key="2">
    <source>
        <dbReference type="EMBL" id="KAH7332125.1"/>
    </source>
</evidence>
<proteinExistence type="predicted"/>
<keyword evidence="1" id="KW-1133">Transmembrane helix</keyword>
<evidence type="ECO:0000256" key="1">
    <source>
        <dbReference type="SAM" id="Phobius"/>
    </source>
</evidence>
<comment type="caution">
    <text evidence="2">The sequence shown here is derived from an EMBL/GenBank/DDBJ whole genome shotgun (WGS) entry which is preliminary data.</text>
</comment>
<reference evidence="2" key="1">
    <citation type="submission" date="2021-08" db="EMBL/GenBank/DDBJ databases">
        <title>WGS assembly of Ceratopteris richardii.</title>
        <authorList>
            <person name="Marchant D.B."/>
            <person name="Chen G."/>
            <person name="Jenkins J."/>
            <person name="Shu S."/>
            <person name="Leebens-Mack J."/>
            <person name="Grimwood J."/>
            <person name="Schmutz J."/>
            <person name="Soltis P."/>
            <person name="Soltis D."/>
            <person name="Chen Z.-H."/>
        </authorList>
    </citation>
    <scope>NUCLEOTIDE SEQUENCE</scope>
    <source>
        <strain evidence="2">Whitten #5841</strain>
        <tissue evidence="2">Leaf</tissue>
    </source>
</reference>
<dbReference type="Proteomes" id="UP000825935">
    <property type="component" value="Chromosome 20"/>
</dbReference>